<dbReference type="Pfam" id="PF13384">
    <property type="entry name" value="HTH_23"/>
    <property type="match status" value="1"/>
</dbReference>
<organism evidence="1 2">
    <name type="scientific">Sutterella faecalis</name>
    <dbReference type="NCBI Taxonomy" id="2584944"/>
    <lineage>
        <taxon>Bacteria</taxon>
        <taxon>Pseudomonadati</taxon>
        <taxon>Pseudomonadota</taxon>
        <taxon>Betaproteobacteria</taxon>
        <taxon>Burkholderiales</taxon>
        <taxon>Sutterellaceae</taxon>
        <taxon>Sutterella</taxon>
    </lineage>
</organism>
<name>A0ABX5VCK0_9BURK</name>
<dbReference type="RefSeq" id="WP_139687397.1">
    <property type="nucleotide sequence ID" value="NZ_CP040882.1"/>
</dbReference>
<accession>A0ABX5VCK0</accession>
<proteinExistence type="predicted"/>
<reference evidence="2" key="1">
    <citation type="submission" date="2019-06" db="EMBL/GenBank/DDBJ databases">
        <authorList>
            <person name="Oh B.S."/>
        </authorList>
    </citation>
    <scope>NUCLEOTIDE SEQUENCE [LARGE SCALE GENOMIC DNA]</scope>
    <source>
        <strain evidence="2">KGMB03119</strain>
    </source>
</reference>
<protein>
    <submittedName>
        <fullName evidence="1">Helix-turn-helix domain-containing protein</fullName>
    </submittedName>
</protein>
<dbReference type="EMBL" id="CP040882">
    <property type="protein sequence ID" value="QDA53916.1"/>
    <property type="molecule type" value="Genomic_DNA"/>
</dbReference>
<evidence type="ECO:0000313" key="2">
    <source>
        <dbReference type="Proteomes" id="UP000308889"/>
    </source>
</evidence>
<evidence type="ECO:0000313" key="1">
    <source>
        <dbReference type="EMBL" id="QDA53916.1"/>
    </source>
</evidence>
<dbReference type="Proteomes" id="UP000308889">
    <property type="component" value="Chromosome"/>
</dbReference>
<dbReference type="SUPFAM" id="SSF46689">
    <property type="entry name" value="Homeodomain-like"/>
    <property type="match status" value="1"/>
</dbReference>
<dbReference type="Gene3D" id="1.10.10.60">
    <property type="entry name" value="Homeodomain-like"/>
    <property type="match status" value="1"/>
</dbReference>
<sequence>MPASKIDDRIRPSYASDHKREAAAFLFSQGHGYHKTAWLLELPEATVREWLRSWKKGEFQTKLPVRQYRYTEERKQEIIAMRKRGMSWNEIYKLTGISAATIRKWMPKGSLITTGNASHRGGGES</sequence>
<gene>
    <name evidence="1" type="ORF">FG381_02535</name>
</gene>
<keyword evidence="2" id="KW-1185">Reference proteome</keyword>
<dbReference type="InterPro" id="IPR009057">
    <property type="entry name" value="Homeodomain-like_sf"/>
</dbReference>